<dbReference type="PANTHER" id="PTHR33577:SF16">
    <property type="entry name" value="HEME HALOPEROXIDASE FAMILY PROFILE DOMAIN-CONTAINING PROTEIN"/>
    <property type="match status" value="1"/>
</dbReference>
<proteinExistence type="inferred from homology"/>
<keyword evidence="4" id="KW-0479">Metal-binding</keyword>
<dbReference type="HOGENOM" id="CLU_054441_0_0_1"/>
<evidence type="ECO:0000256" key="4">
    <source>
        <dbReference type="ARBA" id="ARBA00022723"/>
    </source>
</evidence>
<organism evidence="10 11">
    <name type="scientific">Trichosporon asahii var. asahii (strain ATCC 90039 / CBS 2479 / JCM 2466 / KCTC 7840 / NBRC 103889/ NCYC 2677 / UAMH 7654)</name>
    <name type="common">Yeast</name>
    <dbReference type="NCBI Taxonomy" id="1186058"/>
    <lineage>
        <taxon>Eukaryota</taxon>
        <taxon>Fungi</taxon>
        <taxon>Dikarya</taxon>
        <taxon>Basidiomycota</taxon>
        <taxon>Agaricomycotina</taxon>
        <taxon>Tremellomycetes</taxon>
        <taxon>Trichosporonales</taxon>
        <taxon>Trichosporonaceae</taxon>
        <taxon>Trichosporon</taxon>
    </lineage>
</organism>
<evidence type="ECO:0000256" key="7">
    <source>
        <dbReference type="ARBA" id="ARBA00025795"/>
    </source>
</evidence>
<dbReference type="EMBL" id="ALBS01000096">
    <property type="protein sequence ID" value="EJT50684.1"/>
    <property type="molecule type" value="Genomic_DNA"/>
</dbReference>
<dbReference type="AlphaFoldDB" id="J6F169"/>
<evidence type="ECO:0000313" key="10">
    <source>
        <dbReference type="EMBL" id="EJT50684.1"/>
    </source>
</evidence>
<keyword evidence="8" id="KW-0732">Signal</keyword>
<dbReference type="GO" id="GO:0046872">
    <property type="term" value="F:metal ion binding"/>
    <property type="evidence" value="ECO:0007669"/>
    <property type="project" value="UniProtKB-KW"/>
</dbReference>
<dbReference type="KEGG" id="tasa:A1Q1_08236"/>
<feature type="domain" description="Heme haloperoxidase family profile" evidence="9">
    <location>
        <begin position="154"/>
        <end position="367"/>
    </location>
</feature>
<gene>
    <name evidence="10" type="ORF">A1Q1_08236</name>
</gene>
<sequence length="449" mass="49321">MKVEVITLLGAAASVQAFPWMAAQMREEERGFLGDMFQNIGQGLGLDNLQSDFTKMLGGSNGKGIVSQFTTMANTLNNIQPGKMNNLFSEIRNGMAEVGNVSVPQGGAIFNKDWSSLTEEDIQYTFNLDRNNNDCGCDEPERLGYGIWGIGEDEAHPWQAPGPNDQRGPCPGLNTLANHGYIPRDGLINPVQLFVGTWRGLSISPDVGAILTVLSWPFMGDLTTMKLSIGTKVGLGDGLAHHGILEGDASVTRDDAWQGNQWSLSQDRWNQFKQEIITHGNGHVTLKALAEARYRAWKWSYDNNPQFDFNPWRMLVAYGESGFVYQALRGDAREYTVDMVESWFVHERFPKGWGRRTVPVSVPELLAWAAVIEVIKPAVPGWRLFGMWIGLPNFHTLSTFFKGVPGATGGSTLKDTGCNVANGVLTWVPSTFSNLIGGLNLGQLNGMSC</sequence>
<evidence type="ECO:0000259" key="9">
    <source>
        <dbReference type="PROSITE" id="PS51405"/>
    </source>
</evidence>
<dbReference type="Pfam" id="PF01328">
    <property type="entry name" value="Peroxidase_2"/>
    <property type="match status" value="1"/>
</dbReference>
<dbReference type="SUPFAM" id="SSF47571">
    <property type="entry name" value="Cloroperoxidase"/>
    <property type="match status" value="1"/>
</dbReference>
<evidence type="ECO:0000256" key="1">
    <source>
        <dbReference type="ARBA" id="ARBA00001970"/>
    </source>
</evidence>
<keyword evidence="2" id="KW-0575">Peroxidase</keyword>
<comment type="cofactor">
    <cofactor evidence="1">
        <name>heme b</name>
        <dbReference type="ChEBI" id="CHEBI:60344"/>
    </cofactor>
</comment>
<dbReference type="Proteomes" id="UP000002748">
    <property type="component" value="Unassembled WGS sequence"/>
</dbReference>
<evidence type="ECO:0000313" key="11">
    <source>
        <dbReference type="Proteomes" id="UP000002748"/>
    </source>
</evidence>
<accession>J6F169</accession>
<dbReference type="Gene3D" id="1.10.489.10">
    <property type="entry name" value="Chloroperoxidase-like"/>
    <property type="match status" value="1"/>
</dbReference>
<evidence type="ECO:0000256" key="2">
    <source>
        <dbReference type="ARBA" id="ARBA00022559"/>
    </source>
</evidence>
<dbReference type="OrthoDB" id="2594004at2759"/>
<dbReference type="InterPro" id="IPR036851">
    <property type="entry name" value="Chloroperoxidase-like_sf"/>
</dbReference>
<evidence type="ECO:0000256" key="3">
    <source>
        <dbReference type="ARBA" id="ARBA00022617"/>
    </source>
</evidence>
<dbReference type="PANTHER" id="PTHR33577">
    <property type="entry name" value="STERIGMATOCYSTIN BIOSYNTHESIS PEROXIDASE STCC-RELATED"/>
    <property type="match status" value="1"/>
</dbReference>
<comment type="similarity">
    <text evidence="7">Belongs to the chloroperoxidase family.</text>
</comment>
<keyword evidence="3" id="KW-0349">Heme</keyword>
<evidence type="ECO:0000256" key="5">
    <source>
        <dbReference type="ARBA" id="ARBA00023002"/>
    </source>
</evidence>
<keyword evidence="6" id="KW-0408">Iron</keyword>
<reference evidence="10 11" key="1">
    <citation type="journal article" date="2012" name="Eukaryot. Cell">
        <title>Draft genome sequence of CBS 2479, the standard type strain of Trichosporon asahii.</title>
        <authorList>
            <person name="Yang R.Y."/>
            <person name="Li H.T."/>
            <person name="Zhu H."/>
            <person name="Zhou G.P."/>
            <person name="Wang M."/>
            <person name="Wang L."/>
        </authorList>
    </citation>
    <scope>NUCLEOTIDE SEQUENCE [LARGE SCALE GENOMIC DNA]</scope>
    <source>
        <strain evidence="11">ATCC 90039 / CBS 2479 / JCM 2466 / KCTC 7840 / NCYC 2677 / UAMH 7654</strain>
    </source>
</reference>
<dbReference type="VEuPathDB" id="FungiDB:A1Q1_08236"/>
<dbReference type="RefSeq" id="XP_014181858.1">
    <property type="nucleotide sequence ID" value="XM_014326383.1"/>
</dbReference>
<dbReference type="InterPro" id="IPR000028">
    <property type="entry name" value="Chloroperoxidase"/>
</dbReference>
<dbReference type="GO" id="GO:0004601">
    <property type="term" value="F:peroxidase activity"/>
    <property type="evidence" value="ECO:0007669"/>
    <property type="project" value="UniProtKB-KW"/>
</dbReference>
<keyword evidence="5" id="KW-0560">Oxidoreductase</keyword>
<name>J6F169_TRIAS</name>
<protein>
    <recommendedName>
        <fullName evidence="9">Heme haloperoxidase family profile domain-containing protein</fullName>
    </recommendedName>
</protein>
<dbReference type="PROSITE" id="PS51405">
    <property type="entry name" value="HEME_HALOPEROXIDASE"/>
    <property type="match status" value="1"/>
</dbReference>
<evidence type="ECO:0000256" key="6">
    <source>
        <dbReference type="ARBA" id="ARBA00023004"/>
    </source>
</evidence>
<comment type="caution">
    <text evidence="10">The sequence shown here is derived from an EMBL/GenBank/DDBJ whole genome shotgun (WGS) entry which is preliminary data.</text>
</comment>
<evidence type="ECO:0000256" key="8">
    <source>
        <dbReference type="SAM" id="SignalP"/>
    </source>
</evidence>
<feature type="chain" id="PRO_5003787340" description="Heme haloperoxidase family profile domain-containing protein" evidence="8">
    <location>
        <begin position="18"/>
        <end position="449"/>
    </location>
</feature>
<feature type="signal peptide" evidence="8">
    <location>
        <begin position="1"/>
        <end position="17"/>
    </location>
</feature>
<dbReference type="GeneID" id="25991748"/>